<keyword evidence="1" id="KW-0472">Membrane</keyword>
<proteinExistence type="predicted"/>
<evidence type="ECO:0000313" key="2">
    <source>
        <dbReference type="EMBL" id="UOO89929.1"/>
    </source>
</evidence>
<feature type="transmembrane region" description="Helical" evidence="1">
    <location>
        <begin position="15"/>
        <end position="33"/>
    </location>
</feature>
<reference evidence="2 3" key="1">
    <citation type="journal article" date="2022" name="Res Sq">
        <title>Evolution of multicellular longitudinally dividing oral cavity symbionts (Neisseriaceae).</title>
        <authorList>
            <person name="Nyongesa S."/>
            <person name="Weber P."/>
            <person name="Bernet E."/>
            <person name="Pullido F."/>
            <person name="Nieckarz M."/>
            <person name="Delaby M."/>
            <person name="Nieves C."/>
            <person name="Viehboeck T."/>
            <person name="Krause N."/>
            <person name="Rivera-Millot A."/>
            <person name="Nakamura A."/>
            <person name="Vischer N."/>
            <person name="VanNieuwenhze M."/>
            <person name="Brun Y."/>
            <person name="Cava F."/>
            <person name="Bulgheresi S."/>
            <person name="Veyrier F."/>
        </authorList>
    </citation>
    <scope>NUCLEOTIDE SEQUENCE [LARGE SCALE GENOMIC DNA]</scope>
    <source>
        <strain evidence="2 3">SN4</strain>
    </source>
</reference>
<evidence type="ECO:0008006" key="4">
    <source>
        <dbReference type="Google" id="ProtNLM"/>
    </source>
</evidence>
<keyword evidence="3" id="KW-1185">Reference proteome</keyword>
<accession>A0ABY4E3R3</accession>
<dbReference type="EMBL" id="CP091511">
    <property type="protein sequence ID" value="UOO89929.1"/>
    <property type="molecule type" value="Genomic_DNA"/>
</dbReference>
<evidence type="ECO:0000256" key="1">
    <source>
        <dbReference type="SAM" id="Phobius"/>
    </source>
</evidence>
<dbReference type="Proteomes" id="UP000832011">
    <property type="component" value="Chromosome"/>
</dbReference>
<protein>
    <recommendedName>
        <fullName evidence="4">DUF4230 domain-containing protein</fullName>
    </recommendedName>
</protein>
<name>A0ABY4E3R3_9NEIS</name>
<dbReference type="RefSeq" id="WP_058356165.1">
    <property type="nucleotide sequence ID" value="NZ_CABKVG010000008.1"/>
</dbReference>
<evidence type="ECO:0000313" key="3">
    <source>
        <dbReference type="Proteomes" id="UP000832011"/>
    </source>
</evidence>
<organism evidence="2 3">
    <name type="scientific">Vitreoscilla massiliensis</name>
    <dbReference type="NCBI Taxonomy" id="1689272"/>
    <lineage>
        <taxon>Bacteria</taxon>
        <taxon>Pseudomonadati</taxon>
        <taxon>Pseudomonadota</taxon>
        <taxon>Betaproteobacteria</taxon>
        <taxon>Neisseriales</taxon>
        <taxon>Neisseriaceae</taxon>
        <taxon>Vitreoscilla</taxon>
    </lineage>
</organism>
<keyword evidence="1" id="KW-0812">Transmembrane</keyword>
<gene>
    <name evidence="2" type="ORF">LVJ82_02775</name>
</gene>
<keyword evidence="1" id="KW-1133">Transmembrane helix</keyword>
<sequence length="203" mass="23859">MKPWYEKAVATPKSIFISIAICVTVMMIIGYVAQVMMRYWDIAEAKLEIVDTMTSGGVYLHKIDFKMVYEPKNDSDFVCGYVSQLHANNRISYRRFIYPKISKKVQFEMETIGDNQGVFDKAWKVICMEDKYELYFPKVEQQYVLINKLDAEIKDINAQYSSSLLDPRYYHSRMNDLSQRRQALVQIVNEHQLVTQLYPGINY</sequence>